<feature type="domain" description="Metallo-beta-lactamase" evidence="1">
    <location>
        <begin position="57"/>
        <end position="250"/>
    </location>
</feature>
<dbReference type="EMBL" id="LS483343">
    <property type="protein sequence ID" value="SQF40172.1"/>
    <property type="molecule type" value="Genomic_DNA"/>
</dbReference>
<evidence type="ECO:0000313" key="2">
    <source>
        <dbReference type="EMBL" id="SQF40172.1"/>
    </source>
</evidence>
<dbReference type="OrthoDB" id="9802248at2"/>
<name>A0A2X3Y095_9STRE</name>
<protein>
    <submittedName>
        <fullName evidence="2">Hydrolase</fullName>
    </submittedName>
</protein>
<evidence type="ECO:0000259" key="1">
    <source>
        <dbReference type="SMART" id="SM00849"/>
    </source>
</evidence>
<dbReference type="PANTHER" id="PTHR42951">
    <property type="entry name" value="METALLO-BETA-LACTAMASE DOMAIN-CONTAINING"/>
    <property type="match status" value="1"/>
</dbReference>
<dbReference type="RefSeq" id="WP_018029650.1">
    <property type="nucleotide sequence ID" value="NZ_LS483343.1"/>
</dbReference>
<dbReference type="InterPro" id="IPR036866">
    <property type="entry name" value="RibonucZ/Hydroxyglut_hydro"/>
</dbReference>
<sequence>MKKLKKHWKKILLGLSSLLIIVAGLGYWQIRRMGQVTVPEFVEIADNTYAIAEGMNQSGIYLLVGEEDAILIDTGNGLSDLPAGIKEITDLPVTVINTHGHYDHTRGNHYFETVYQSEKDAQVYAEYNTVEKVKEKMDEISPLIQLLLSAENETIYNTPIKEDVLALPESGSFDFAGRNLEIIELPGHTPGSIGLIDDATKSVFVGDALTKGGFLLGLEESLSPETQKETLLKLKELFESGRVTAAYGGHVNTAMTLEDVEKGLTIVNKIIDGDLTDEEKESGRISYQGMEVTFKTE</sequence>
<dbReference type="Gene3D" id="3.60.15.10">
    <property type="entry name" value="Ribonuclease Z/Hydroxyacylglutathione hydrolase-like"/>
    <property type="match status" value="1"/>
</dbReference>
<proteinExistence type="predicted"/>
<dbReference type="SUPFAM" id="SSF56281">
    <property type="entry name" value="Metallo-hydrolase/oxidoreductase"/>
    <property type="match status" value="1"/>
</dbReference>
<dbReference type="GO" id="GO:0016787">
    <property type="term" value="F:hydrolase activity"/>
    <property type="evidence" value="ECO:0007669"/>
    <property type="project" value="UniProtKB-KW"/>
</dbReference>
<keyword evidence="2" id="KW-0378">Hydrolase</keyword>
<accession>A0A2X3Y095</accession>
<dbReference type="KEGG" id="sfer:NCTC12278_00790"/>
<dbReference type="InterPro" id="IPR001279">
    <property type="entry name" value="Metallo-B-lactamas"/>
</dbReference>
<organism evidence="2 3">
    <name type="scientific">Streptococcus ferus</name>
    <dbReference type="NCBI Taxonomy" id="1345"/>
    <lineage>
        <taxon>Bacteria</taxon>
        <taxon>Bacillati</taxon>
        <taxon>Bacillota</taxon>
        <taxon>Bacilli</taxon>
        <taxon>Lactobacillales</taxon>
        <taxon>Streptococcaceae</taxon>
        <taxon>Streptococcus</taxon>
    </lineage>
</organism>
<dbReference type="STRING" id="1123303.GCA_000372425_00321"/>
<dbReference type="PANTHER" id="PTHR42951:SF22">
    <property type="entry name" value="METALLO BETA-LACTAMASE SUPERFAMILY LIPOPROTEIN"/>
    <property type="match status" value="1"/>
</dbReference>
<dbReference type="Pfam" id="PF00753">
    <property type="entry name" value="Lactamase_B"/>
    <property type="match status" value="1"/>
</dbReference>
<dbReference type="SMART" id="SM00849">
    <property type="entry name" value="Lactamase_B"/>
    <property type="match status" value="1"/>
</dbReference>
<keyword evidence="3" id="KW-1185">Reference proteome</keyword>
<dbReference type="AlphaFoldDB" id="A0A2X3Y095"/>
<reference evidence="2 3" key="1">
    <citation type="submission" date="2018-06" db="EMBL/GenBank/DDBJ databases">
        <authorList>
            <consortium name="Pathogen Informatics"/>
            <person name="Doyle S."/>
        </authorList>
    </citation>
    <scope>NUCLEOTIDE SEQUENCE [LARGE SCALE GENOMIC DNA]</scope>
    <source>
        <strain evidence="2 3">NCTC12278</strain>
    </source>
</reference>
<dbReference type="Proteomes" id="UP000249495">
    <property type="component" value="Chromosome 1"/>
</dbReference>
<evidence type="ECO:0000313" key="3">
    <source>
        <dbReference type="Proteomes" id="UP000249495"/>
    </source>
</evidence>
<gene>
    <name evidence="2" type="ORF">NCTC12278_00790</name>
</gene>
<dbReference type="InterPro" id="IPR050855">
    <property type="entry name" value="NDM-1-like"/>
</dbReference>